<feature type="region of interest" description="Disordered" evidence="1">
    <location>
        <begin position="57"/>
        <end position="90"/>
    </location>
</feature>
<dbReference type="RefSeq" id="WP_126405345.1">
    <property type="nucleotide sequence ID" value="NZ_RXNT01000001.1"/>
</dbReference>
<sequence length="90" mass="10653">MGEMNDKMQEVSKALLGMRVKDVFKKDGLKLRELSTEDKDQIRNLYKNLEQQVNEFVNRSQAKKESVSPETVEKAKRTRRTLRDKVRKKK</sequence>
<protein>
    <recommendedName>
        <fullName evidence="4">Spore coat protein</fullName>
    </recommendedName>
</protein>
<gene>
    <name evidence="2" type="ORF">EKG37_00845</name>
</gene>
<dbReference type="Proteomes" id="UP000271374">
    <property type="component" value="Unassembled WGS sequence"/>
</dbReference>
<dbReference type="AlphaFoldDB" id="A0A3S0KQS3"/>
<keyword evidence="3" id="KW-1185">Reference proteome</keyword>
<organism evidence="2 3">
    <name type="scientific">Bacillus yapensis</name>
    <dbReference type="NCBI Taxonomy" id="2492960"/>
    <lineage>
        <taxon>Bacteria</taxon>
        <taxon>Bacillati</taxon>
        <taxon>Bacillota</taxon>
        <taxon>Bacilli</taxon>
        <taxon>Bacillales</taxon>
        <taxon>Bacillaceae</taxon>
        <taxon>Bacillus</taxon>
    </lineage>
</organism>
<evidence type="ECO:0000313" key="2">
    <source>
        <dbReference type="EMBL" id="RTR36138.1"/>
    </source>
</evidence>
<feature type="compositionally biased region" description="Basic and acidic residues" evidence="1">
    <location>
        <begin position="62"/>
        <end position="75"/>
    </location>
</feature>
<evidence type="ECO:0000313" key="3">
    <source>
        <dbReference type="Proteomes" id="UP000271374"/>
    </source>
</evidence>
<accession>A0A3S0KQS3</accession>
<dbReference type="EMBL" id="RXNT01000001">
    <property type="protein sequence ID" value="RTR36138.1"/>
    <property type="molecule type" value="Genomic_DNA"/>
</dbReference>
<evidence type="ECO:0008006" key="4">
    <source>
        <dbReference type="Google" id="ProtNLM"/>
    </source>
</evidence>
<reference evidence="2 3" key="1">
    <citation type="submission" date="2018-12" db="EMBL/GenBank/DDBJ databases">
        <title>Bacillus yapensis draft genome sequence.</title>
        <authorList>
            <person name="Yu L."/>
            <person name="Xu X."/>
            <person name="Tang X."/>
        </authorList>
    </citation>
    <scope>NUCLEOTIDE SEQUENCE [LARGE SCALE GENOMIC DNA]</scope>
    <source>
        <strain evidence="2 3">XXST-01</strain>
    </source>
</reference>
<feature type="compositionally biased region" description="Basic residues" evidence="1">
    <location>
        <begin position="76"/>
        <end position="90"/>
    </location>
</feature>
<evidence type="ECO:0000256" key="1">
    <source>
        <dbReference type="SAM" id="MobiDB-lite"/>
    </source>
</evidence>
<proteinExistence type="predicted"/>
<comment type="caution">
    <text evidence="2">The sequence shown here is derived from an EMBL/GenBank/DDBJ whole genome shotgun (WGS) entry which is preliminary data.</text>
</comment>
<name>A0A3S0KQS3_9BACI</name>